<dbReference type="EMBL" id="LAZR01019183">
    <property type="protein sequence ID" value="KKL93452.1"/>
    <property type="molecule type" value="Genomic_DNA"/>
</dbReference>
<reference evidence="1" key="1">
    <citation type="journal article" date="2015" name="Nature">
        <title>Complex archaea that bridge the gap between prokaryotes and eukaryotes.</title>
        <authorList>
            <person name="Spang A."/>
            <person name="Saw J.H."/>
            <person name="Jorgensen S.L."/>
            <person name="Zaremba-Niedzwiedzka K."/>
            <person name="Martijn J."/>
            <person name="Lind A.E."/>
            <person name="van Eijk R."/>
            <person name="Schleper C."/>
            <person name="Guy L."/>
            <person name="Ettema T.J."/>
        </authorList>
    </citation>
    <scope>NUCLEOTIDE SEQUENCE</scope>
</reference>
<dbReference type="AlphaFoldDB" id="A0A0F9J2R3"/>
<accession>A0A0F9J2R3</accession>
<proteinExistence type="predicted"/>
<gene>
    <name evidence="1" type="ORF">LCGC14_1874510</name>
</gene>
<protein>
    <recommendedName>
        <fullName evidence="2">TPM domain-containing protein</fullName>
    </recommendedName>
</protein>
<evidence type="ECO:0008006" key="2">
    <source>
        <dbReference type="Google" id="ProtNLM"/>
    </source>
</evidence>
<sequence length="82" mass="9374">MSWQNTPSICAARDYGKKFKKDAVIILSFDKSERYELVTWGRDRKLCDATKKVGDTVISALQEGHINCQPVQDILNPIEELF</sequence>
<name>A0A0F9J2R3_9ZZZZ</name>
<comment type="caution">
    <text evidence="1">The sequence shown here is derived from an EMBL/GenBank/DDBJ whole genome shotgun (WGS) entry which is preliminary data.</text>
</comment>
<evidence type="ECO:0000313" key="1">
    <source>
        <dbReference type="EMBL" id="KKL93452.1"/>
    </source>
</evidence>
<organism evidence="1">
    <name type="scientific">marine sediment metagenome</name>
    <dbReference type="NCBI Taxonomy" id="412755"/>
    <lineage>
        <taxon>unclassified sequences</taxon>
        <taxon>metagenomes</taxon>
        <taxon>ecological metagenomes</taxon>
    </lineage>
</organism>